<dbReference type="PANTHER" id="PTHR47991">
    <property type="entry name" value="OXOGLUTARATE/IRON-DEPENDENT DIOXYGENASE"/>
    <property type="match status" value="1"/>
</dbReference>
<feature type="domain" description="Fe2OG dioxygenase" evidence="5">
    <location>
        <begin position="215"/>
        <end position="319"/>
    </location>
</feature>
<dbReference type="GO" id="GO:0016491">
    <property type="term" value="F:oxidoreductase activity"/>
    <property type="evidence" value="ECO:0007669"/>
    <property type="project" value="UniProtKB-KW"/>
</dbReference>
<protein>
    <recommendedName>
        <fullName evidence="5">Fe2OG dioxygenase domain-containing protein</fullName>
    </recommendedName>
</protein>
<keyword evidence="2 4" id="KW-0479">Metal-binding</keyword>
<dbReference type="Gene3D" id="2.60.120.330">
    <property type="entry name" value="B-lactam Antibiotic, Isopenicillin N Synthase, Chain"/>
    <property type="match status" value="1"/>
</dbReference>
<evidence type="ECO:0000313" key="7">
    <source>
        <dbReference type="Proteomes" id="UP000596660"/>
    </source>
</evidence>
<evidence type="ECO:0000259" key="5">
    <source>
        <dbReference type="PROSITE" id="PS51471"/>
    </source>
</evidence>
<reference evidence="6" key="1">
    <citation type="journal article" date="2017" name="Nature">
        <title>The genome of Chenopodium quinoa.</title>
        <authorList>
            <person name="Jarvis D.E."/>
            <person name="Ho Y.S."/>
            <person name="Lightfoot D.J."/>
            <person name="Schmoeckel S.M."/>
            <person name="Li B."/>
            <person name="Borm T.J.A."/>
            <person name="Ohyanagi H."/>
            <person name="Mineta K."/>
            <person name="Michell C.T."/>
            <person name="Saber N."/>
            <person name="Kharbatia N.M."/>
            <person name="Rupper R.R."/>
            <person name="Sharp A.R."/>
            <person name="Dally N."/>
            <person name="Boughton B.A."/>
            <person name="Woo Y.H."/>
            <person name="Gao G."/>
            <person name="Schijlen E.G.W.M."/>
            <person name="Guo X."/>
            <person name="Momin A.A."/>
            <person name="Negrao S."/>
            <person name="Al-Babili S."/>
            <person name="Gehring C."/>
            <person name="Roessner U."/>
            <person name="Jung C."/>
            <person name="Murphy K."/>
            <person name="Arold S.T."/>
            <person name="Gojobori T."/>
            <person name="van der Linden C.G."/>
            <person name="van Loo E.N."/>
            <person name="Jellen E.N."/>
            <person name="Maughan P.J."/>
            <person name="Tester M."/>
        </authorList>
    </citation>
    <scope>NUCLEOTIDE SEQUENCE [LARGE SCALE GENOMIC DNA]</scope>
    <source>
        <strain evidence="6">cv. PI 614886</strain>
    </source>
</reference>
<dbReference type="OMA" id="IMNIGIF"/>
<evidence type="ECO:0000256" key="4">
    <source>
        <dbReference type="RuleBase" id="RU003682"/>
    </source>
</evidence>
<dbReference type="Proteomes" id="UP000596660">
    <property type="component" value="Unplaced"/>
</dbReference>
<dbReference type="InterPro" id="IPR044861">
    <property type="entry name" value="IPNS-like_FE2OG_OXY"/>
</dbReference>
<organism evidence="6 7">
    <name type="scientific">Chenopodium quinoa</name>
    <name type="common">Quinoa</name>
    <dbReference type="NCBI Taxonomy" id="63459"/>
    <lineage>
        <taxon>Eukaryota</taxon>
        <taxon>Viridiplantae</taxon>
        <taxon>Streptophyta</taxon>
        <taxon>Embryophyta</taxon>
        <taxon>Tracheophyta</taxon>
        <taxon>Spermatophyta</taxon>
        <taxon>Magnoliopsida</taxon>
        <taxon>eudicotyledons</taxon>
        <taxon>Gunneridae</taxon>
        <taxon>Pentapetalae</taxon>
        <taxon>Caryophyllales</taxon>
        <taxon>Chenopodiaceae</taxon>
        <taxon>Chenopodioideae</taxon>
        <taxon>Atripliceae</taxon>
        <taxon>Chenopodium</taxon>
    </lineage>
</organism>
<dbReference type="InterPro" id="IPR027443">
    <property type="entry name" value="IPNS-like_sf"/>
</dbReference>
<dbReference type="AlphaFoldDB" id="A0A803MG73"/>
<dbReference type="GO" id="GO:0046872">
    <property type="term" value="F:metal ion binding"/>
    <property type="evidence" value="ECO:0007669"/>
    <property type="project" value="UniProtKB-KW"/>
</dbReference>
<keyword evidence="7" id="KW-1185">Reference proteome</keyword>
<keyword evidence="3 4" id="KW-0408">Iron</keyword>
<dbReference type="InterPro" id="IPR050295">
    <property type="entry name" value="Plant_2OG-oxidoreductases"/>
</dbReference>
<evidence type="ECO:0000256" key="3">
    <source>
        <dbReference type="ARBA" id="ARBA00023004"/>
    </source>
</evidence>
<comment type="similarity">
    <text evidence="1 4">Belongs to the iron/ascorbate-dependent oxidoreductase family.</text>
</comment>
<dbReference type="SUPFAM" id="SSF51197">
    <property type="entry name" value="Clavaminate synthase-like"/>
    <property type="match status" value="1"/>
</dbReference>
<dbReference type="Pfam" id="PF03171">
    <property type="entry name" value="2OG-FeII_Oxy"/>
    <property type="match status" value="1"/>
</dbReference>
<proteinExistence type="inferred from homology"/>
<sequence length="356" mass="40675">MAVSSICPMNLAIPSKPIQELIKSTTEKVVPETYKIQQLPNISEDNNNHSEIEYMKSPSIDLGLLSDASSSQHEQELRKLGSVLNSWGCLQLINHGLDSSLLDKIREVGKEFFALSLEQKQKHSRTLDWFEGYGGDTISEGQIYNWNDRLHLRVYPVDQRNFNFWPEYIPNFRETLEEYAVEVRRVTKSLLKAIAKSVELDEDSFLKECGEDEAMNLFTRFNYYPPCSTPERVIGLKPHSDGTVVTILQQNKQVEGLQALKDDKWFKVPIVPYALFINIGDQLEMMSNGKLKSVVHKVVIDKEKERISIATPTTTLKASMQEEPELCELPLFFENYSKGDRAFPAMDIDLNLATYS</sequence>
<evidence type="ECO:0000256" key="2">
    <source>
        <dbReference type="ARBA" id="ARBA00022723"/>
    </source>
</evidence>
<dbReference type="Pfam" id="PF14226">
    <property type="entry name" value="DIOX_N"/>
    <property type="match status" value="1"/>
</dbReference>
<accession>A0A803MG73</accession>
<evidence type="ECO:0000313" key="6">
    <source>
        <dbReference type="EnsemblPlants" id="AUR62028975-RA:cds"/>
    </source>
</evidence>
<keyword evidence="4" id="KW-0560">Oxidoreductase</keyword>
<dbReference type="InterPro" id="IPR026992">
    <property type="entry name" value="DIOX_N"/>
</dbReference>
<dbReference type="FunFam" id="2.60.120.330:FF:000079">
    <property type="entry name" value="Protein SRG1"/>
    <property type="match status" value="1"/>
</dbReference>
<reference evidence="6" key="2">
    <citation type="submission" date="2021-03" db="UniProtKB">
        <authorList>
            <consortium name="EnsemblPlants"/>
        </authorList>
    </citation>
    <scope>IDENTIFICATION</scope>
</reference>
<evidence type="ECO:0000256" key="1">
    <source>
        <dbReference type="ARBA" id="ARBA00008056"/>
    </source>
</evidence>
<name>A0A803MG73_CHEQI</name>
<dbReference type="EnsemblPlants" id="AUR62028975-RA">
    <property type="protein sequence ID" value="AUR62028975-RA:cds"/>
    <property type="gene ID" value="AUR62028975"/>
</dbReference>
<dbReference type="PROSITE" id="PS51471">
    <property type="entry name" value="FE2OG_OXY"/>
    <property type="match status" value="1"/>
</dbReference>
<dbReference type="InterPro" id="IPR005123">
    <property type="entry name" value="Oxoglu/Fe-dep_dioxygenase_dom"/>
</dbReference>
<dbReference type="Gramene" id="AUR62028975-RA">
    <property type="protein sequence ID" value="AUR62028975-RA:cds"/>
    <property type="gene ID" value="AUR62028975"/>
</dbReference>